<organism evidence="3 4">
    <name type="scientific">Aquincola tertiaricarbonis</name>
    <dbReference type="NCBI Taxonomy" id="391953"/>
    <lineage>
        <taxon>Bacteria</taxon>
        <taxon>Pseudomonadati</taxon>
        <taxon>Pseudomonadota</taxon>
        <taxon>Betaproteobacteria</taxon>
        <taxon>Burkholderiales</taxon>
        <taxon>Sphaerotilaceae</taxon>
        <taxon>Aquincola</taxon>
    </lineage>
</organism>
<sequence length="236" mass="26158">MQRTRHRPATARWLSTALAMALACAAAVAQPQSPASSSAGIYTCTTPDGRRFTSDRPIPACNAQEQRVLNSDGSLQRILPPSLTPEERALREAAERRAQAERTARMDAVRRDRNLLNRFPNEAAHRAAREAALDTVRVAMRATDMRLKRLADERKPLLSEAEFYRDRTLPGPLKQQLEANEAAAEAQRAAAQTQAAELDRINRNFDLELERLRRLWAGTPAGSLSGPQTLPASDTR</sequence>
<evidence type="ECO:0008006" key="5">
    <source>
        <dbReference type="Google" id="ProtNLM"/>
    </source>
</evidence>
<gene>
    <name evidence="3" type="ORF">MW290_15360</name>
</gene>
<evidence type="ECO:0000256" key="2">
    <source>
        <dbReference type="SAM" id="SignalP"/>
    </source>
</evidence>
<keyword evidence="1" id="KW-0175">Coiled coil</keyword>
<evidence type="ECO:0000313" key="3">
    <source>
        <dbReference type="EMBL" id="URI10391.1"/>
    </source>
</evidence>
<keyword evidence="4" id="KW-1185">Reference proteome</keyword>
<protein>
    <recommendedName>
        <fullName evidence="5">DUF4124 domain-containing protein</fullName>
    </recommendedName>
</protein>
<reference evidence="3" key="1">
    <citation type="submission" date="2022-05" db="EMBL/GenBank/DDBJ databases">
        <title>An RpoN-dependent PEP-CTERM gene is involved in floc formation of an Aquincola tertiaricarbonis strain.</title>
        <authorList>
            <person name="Qiu D."/>
            <person name="Xia M."/>
        </authorList>
    </citation>
    <scope>NUCLEOTIDE SEQUENCE</scope>
    <source>
        <strain evidence="3">RN12</strain>
    </source>
</reference>
<feature type="chain" id="PRO_5045936016" description="DUF4124 domain-containing protein" evidence="2">
    <location>
        <begin position="30"/>
        <end position="236"/>
    </location>
</feature>
<name>A0ABY4SE15_AQUTE</name>
<feature type="coiled-coil region" evidence="1">
    <location>
        <begin position="174"/>
        <end position="215"/>
    </location>
</feature>
<evidence type="ECO:0000313" key="4">
    <source>
        <dbReference type="Proteomes" id="UP001056201"/>
    </source>
</evidence>
<proteinExistence type="predicted"/>
<evidence type="ECO:0000256" key="1">
    <source>
        <dbReference type="SAM" id="Coils"/>
    </source>
</evidence>
<keyword evidence="2" id="KW-0732">Signal</keyword>
<dbReference type="Proteomes" id="UP001056201">
    <property type="component" value="Chromosome 2"/>
</dbReference>
<dbReference type="EMBL" id="CP097636">
    <property type="protein sequence ID" value="URI10391.1"/>
    <property type="molecule type" value="Genomic_DNA"/>
</dbReference>
<accession>A0ABY4SE15</accession>
<dbReference type="RefSeq" id="WP_250198594.1">
    <property type="nucleotide sequence ID" value="NZ_CP097636.1"/>
</dbReference>
<feature type="signal peptide" evidence="2">
    <location>
        <begin position="1"/>
        <end position="29"/>
    </location>
</feature>
<dbReference type="PROSITE" id="PS51257">
    <property type="entry name" value="PROKAR_LIPOPROTEIN"/>
    <property type="match status" value="1"/>
</dbReference>